<dbReference type="RefSeq" id="WP_012002981.1">
    <property type="nucleotide sequence ID" value="NC_009828.1"/>
</dbReference>
<evidence type="ECO:0008006" key="4">
    <source>
        <dbReference type="Google" id="ProtNLM"/>
    </source>
</evidence>
<dbReference type="HOGENOM" id="CLU_888169_0_0_0"/>
<dbReference type="PROSITE" id="PS51257">
    <property type="entry name" value="PROKAR_LIPOPROTEIN"/>
    <property type="match status" value="1"/>
</dbReference>
<accession>A8F5R6</accession>
<organism evidence="2 3">
    <name type="scientific">Pseudothermotoga lettingae (strain ATCC BAA-301 / DSM 14385 / NBRC 107922 / TMO)</name>
    <name type="common">Thermotoga lettingae</name>
    <dbReference type="NCBI Taxonomy" id="416591"/>
    <lineage>
        <taxon>Bacteria</taxon>
        <taxon>Thermotogati</taxon>
        <taxon>Thermotogota</taxon>
        <taxon>Thermotogae</taxon>
        <taxon>Thermotogales</taxon>
        <taxon>Thermotogaceae</taxon>
        <taxon>Pseudothermotoga</taxon>
    </lineage>
</organism>
<gene>
    <name evidence="2" type="ordered locus">Tlet_0934</name>
</gene>
<evidence type="ECO:0000256" key="1">
    <source>
        <dbReference type="SAM" id="SignalP"/>
    </source>
</evidence>
<sequence precursor="true">MKLIKLLFFVFSFFVVTSCVESTITQIDTDLIRYIAVAYNRGHNLSLEEISNLISEISYDDDVLINYMYFVGKISLEELLQQRKEPSIYDERIVSYLKSTLSENGSSELLIIDHFDENIPVEDPEDFLNPEARVNDSLSERVYELIKYDYFSKAMFYQWYKKFYDEELSESQIRKFAEFLVKIAEGYSSLTVKKISQVDSEFFLQEVDLGSVPTELVLAIAYEESRFFPASFRSEISDDIYAISLGLTHILLDADSLDISSQYSDIGDGNKQYWTFELLALHYFEGFSGEDLLQIRSAFLFARTYLSLIKCKIELELCKQ</sequence>
<keyword evidence="3" id="KW-1185">Reference proteome</keyword>
<dbReference type="OrthoDB" id="46797at2"/>
<dbReference type="eggNOG" id="ENOG503424U">
    <property type="taxonomic scope" value="Bacteria"/>
</dbReference>
<dbReference type="STRING" id="416591.Tlet_0934"/>
<evidence type="ECO:0000313" key="2">
    <source>
        <dbReference type="EMBL" id="ABV33500.1"/>
    </source>
</evidence>
<dbReference type="Proteomes" id="UP000002016">
    <property type="component" value="Chromosome"/>
</dbReference>
<proteinExistence type="predicted"/>
<name>A8F5R6_PSELT</name>
<dbReference type="EMBL" id="CP000812">
    <property type="protein sequence ID" value="ABV33500.1"/>
    <property type="molecule type" value="Genomic_DNA"/>
</dbReference>
<feature type="chain" id="PRO_5002721760" description="Lipoprotein" evidence="1">
    <location>
        <begin position="22"/>
        <end position="320"/>
    </location>
</feature>
<feature type="signal peptide" evidence="1">
    <location>
        <begin position="1"/>
        <end position="21"/>
    </location>
</feature>
<dbReference type="KEGG" id="tle:Tlet_0934"/>
<protein>
    <recommendedName>
        <fullName evidence="4">Lipoprotein</fullName>
    </recommendedName>
</protein>
<dbReference type="AlphaFoldDB" id="A8F5R6"/>
<keyword evidence="1" id="KW-0732">Signal</keyword>
<reference evidence="2 3" key="2">
    <citation type="journal article" date="2009" name="Proc. Natl. Acad. Sci. U.S.A.">
        <title>On the chimeric nature, thermophilic origin, and phylogenetic placement of the Thermotogales.</title>
        <authorList>
            <person name="Zhaxybayeva O."/>
            <person name="Swithers K.S."/>
            <person name="Lapierre P."/>
            <person name="Fournier G.P."/>
            <person name="Bickhart D.M."/>
            <person name="DeBoy R.T."/>
            <person name="Nelson K.E."/>
            <person name="Nesbo C.L."/>
            <person name="Doolittle W.F."/>
            <person name="Gogarten J.P."/>
            <person name="Noll K.M."/>
        </authorList>
    </citation>
    <scope>NUCLEOTIDE SEQUENCE [LARGE SCALE GENOMIC DNA]</scope>
    <source>
        <strain evidence="3">ATCC BAA-301 / DSM 14385 / NBRC 107922 / TMO</strain>
    </source>
</reference>
<reference evidence="2 3" key="1">
    <citation type="submission" date="2007-08" db="EMBL/GenBank/DDBJ databases">
        <title>Complete sequence of Thermotoga lettingae TMO.</title>
        <authorList>
            <consortium name="US DOE Joint Genome Institute"/>
            <person name="Copeland A."/>
            <person name="Lucas S."/>
            <person name="Lapidus A."/>
            <person name="Barry K."/>
            <person name="Glavina del Rio T."/>
            <person name="Dalin E."/>
            <person name="Tice H."/>
            <person name="Pitluck S."/>
            <person name="Foster B."/>
            <person name="Bruce D."/>
            <person name="Schmutz J."/>
            <person name="Larimer F."/>
            <person name="Land M."/>
            <person name="Hauser L."/>
            <person name="Kyrpides N."/>
            <person name="Mikhailova N."/>
            <person name="Nelson K."/>
            <person name="Gogarten J.P."/>
            <person name="Noll K."/>
            <person name="Richardson P."/>
        </authorList>
    </citation>
    <scope>NUCLEOTIDE SEQUENCE [LARGE SCALE GENOMIC DNA]</scope>
    <source>
        <strain evidence="3">ATCC BAA-301 / DSM 14385 / NBRC 107922 / TMO</strain>
    </source>
</reference>
<evidence type="ECO:0000313" key="3">
    <source>
        <dbReference type="Proteomes" id="UP000002016"/>
    </source>
</evidence>